<keyword evidence="15" id="KW-0413">Isomerase</keyword>
<proteinExistence type="inferred from homology"/>
<dbReference type="GeneTree" id="ENSGT00940000157013"/>
<evidence type="ECO:0000256" key="8">
    <source>
        <dbReference type="ARBA" id="ARBA00022741"/>
    </source>
</evidence>
<evidence type="ECO:0000313" key="27">
    <source>
        <dbReference type="RefSeq" id="XP_020849927.1"/>
    </source>
</evidence>
<dbReference type="PROSITE" id="PS51194">
    <property type="entry name" value="HELICASE_CTER"/>
    <property type="match status" value="1"/>
</dbReference>
<dbReference type="GO" id="GO:0036121">
    <property type="term" value="F:double-stranded DNA helicase activity"/>
    <property type="evidence" value="ECO:0007669"/>
    <property type="project" value="Ensembl"/>
</dbReference>
<dbReference type="Pfam" id="PF16124">
    <property type="entry name" value="RecQ_Zn_bind"/>
    <property type="match status" value="1"/>
</dbReference>
<comment type="catalytic activity">
    <reaction evidence="19">
        <text>dATP + H2O = dADP + phosphate + H(+)</text>
        <dbReference type="Rhea" id="RHEA:51908"/>
        <dbReference type="ChEBI" id="CHEBI:15377"/>
        <dbReference type="ChEBI" id="CHEBI:15378"/>
        <dbReference type="ChEBI" id="CHEBI:43474"/>
        <dbReference type="ChEBI" id="CHEBI:57667"/>
        <dbReference type="ChEBI" id="CHEBI:61404"/>
    </reaction>
    <physiologicalReaction direction="left-to-right" evidence="19">
        <dbReference type="Rhea" id="RHEA:51909"/>
    </physiologicalReaction>
</comment>
<dbReference type="RefSeq" id="XP_020849929.1">
    <property type="nucleotide sequence ID" value="XM_020994270.1"/>
</dbReference>
<keyword evidence="16 20" id="KW-0539">Nucleus</keyword>
<accession>A0A6P5KZB9</accession>
<dbReference type="GO" id="GO:0005694">
    <property type="term" value="C:chromosome"/>
    <property type="evidence" value="ECO:0007669"/>
    <property type="project" value="TreeGrafter"/>
</dbReference>
<dbReference type="Pfam" id="PF00271">
    <property type="entry name" value="Helicase_C"/>
    <property type="match status" value="1"/>
</dbReference>
<dbReference type="RefSeq" id="XP_020849930.1">
    <property type="nucleotide sequence ID" value="XM_020994271.1"/>
</dbReference>
<evidence type="ECO:0000313" key="29">
    <source>
        <dbReference type="RefSeq" id="XP_020849929.1"/>
    </source>
</evidence>
<comment type="cofactor">
    <cofactor evidence="3">
        <name>Zn(2+)</name>
        <dbReference type="ChEBI" id="CHEBI:29105"/>
    </cofactor>
</comment>
<evidence type="ECO:0000256" key="2">
    <source>
        <dbReference type="ARBA" id="ARBA00001946"/>
    </source>
</evidence>
<dbReference type="InterPro" id="IPR004589">
    <property type="entry name" value="DNA_helicase_ATP-dep_RecQ"/>
</dbReference>
<keyword evidence="24" id="KW-1185">Reference proteome</keyword>
<dbReference type="CDD" id="cd18015">
    <property type="entry name" value="DEXHc_RecQ1"/>
    <property type="match status" value="1"/>
</dbReference>
<evidence type="ECO:0000256" key="1">
    <source>
        <dbReference type="ARBA" id="ARBA00001936"/>
    </source>
</evidence>
<dbReference type="GO" id="GO:1990814">
    <property type="term" value="F:DNA/DNA annealing activity"/>
    <property type="evidence" value="ECO:0007669"/>
    <property type="project" value="Ensembl"/>
</dbReference>
<evidence type="ECO:0000256" key="20">
    <source>
        <dbReference type="RuleBase" id="RU364117"/>
    </source>
</evidence>
<evidence type="ECO:0000313" key="28">
    <source>
        <dbReference type="RefSeq" id="XP_020849928.1"/>
    </source>
</evidence>
<evidence type="ECO:0000256" key="16">
    <source>
        <dbReference type="ARBA" id="ARBA00023242"/>
    </source>
</evidence>
<comment type="similarity">
    <text evidence="5 20">Belongs to the helicase family. RecQ subfamily.</text>
</comment>
<dbReference type="RefSeq" id="XP_020849925.1">
    <property type="nucleotide sequence ID" value="XM_020994266.1"/>
</dbReference>
<evidence type="ECO:0000256" key="6">
    <source>
        <dbReference type="ARBA" id="ARBA00022553"/>
    </source>
</evidence>
<dbReference type="GO" id="GO:0000724">
    <property type="term" value="P:double-strand break repair via homologous recombination"/>
    <property type="evidence" value="ECO:0007669"/>
    <property type="project" value="TreeGrafter"/>
</dbReference>
<dbReference type="SMART" id="SM00487">
    <property type="entry name" value="DEXDc"/>
    <property type="match status" value="1"/>
</dbReference>
<keyword evidence="14" id="KW-0238">DNA-binding</keyword>
<dbReference type="AlphaFoldDB" id="A0A6P5KZB9"/>
<evidence type="ECO:0000256" key="18">
    <source>
        <dbReference type="ARBA" id="ARBA00048778"/>
    </source>
</evidence>
<dbReference type="InterPro" id="IPR027417">
    <property type="entry name" value="P-loop_NTPase"/>
</dbReference>
<feature type="region of interest" description="Disordered" evidence="21">
    <location>
        <begin position="47"/>
        <end position="69"/>
    </location>
</feature>
<evidence type="ECO:0000256" key="7">
    <source>
        <dbReference type="ARBA" id="ARBA00022723"/>
    </source>
</evidence>
<comment type="cofactor">
    <cofactor evidence="1">
        <name>Mn(2+)</name>
        <dbReference type="ChEBI" id="CHEBI:29035"/>
    </cofactor>
</comment>
<evidence type="ECO:0000256" key="14">
    <source>
        <dbReference type="ARBA" id="ARBA00023125"/>
    </source>
</evidence>
<evidence type="ECO:0000313" key="26">
    <source>
        <dbReference type="RefSeq" id="XP_020849926.1"/>
    </source>
</evidence>
<dbReference type="CDD" id="cd18794">
    <property type="entry name" value="SF2_C_RecQ"/>
    <property type="match status" value="1"/>
</dbReference>
<dbReference type="GO" id="GO:0016787">
    <property type="term" value="F:hydrolase activity"/>
    <property type="evidence" value="ECO:0007669"/>
    <property type="project" value="UniProtKB-KW"/>
</dbReference>
<dbReference type="NCBIfam" id="TIGR00614">
    <property type="entry name" value="recQ_fam"/>
    <property type="match status" value="1"/>
</dbReference>
<dbReference type="FunFam" id="3.40.50.300:FF:000596">
    <property type="entry name" value="ATP-dependent DNA helicase"/>
    <property type="match status" value="1"/>
</dbReference>
<evidence type="ECO:0000256" key="11">
    <source>
        <dbReference type="ARBA" id="ARBA00022833"/>
    </source>
</evidence>
<dbReference type="Proteomes" id="UP000515140">
    <property type="component" value="Unplaced"/>
</dbReference>
<name>A0A6P5KZB9_PHACI</name>
<dbReference type="FunFam" id="3.40.50.300:FF:000752">
    <property type="entry name" value="ATP-dependent DNA helicase"/>
    <property type="match status" value="1"/>
</dbReference>
<dbReference type="GO" id="GO:0005654">
    <property type="term" value="C:nucleoplasm"/>
    <property type="evidence" value="ECO:0007669"/>
    <property type="project" value="Ensembl"/>
</dbReference>
<keyword evidence="11" id="KW-0862">Zinc</keyword>
<evidence type="ECO:0000313" key="24">
    <source>
        <dbReference type="Proteomes" id="UP000515140"/>
    </source>
</evidence>
<dbReference type="CTD" id="5965"/>
<evidence type="ECO:0000256" key="15">
    <source>
        <dbReference type="ARBA" id="ARBA00023235"/>
    </source>
</evidence>
<dbReference type="RefSeq" id="XP_020849931.1">
    <property type="nucleotide sequence ID" value="XM_020994272.1"/>
</dbReference>
<keyword evidence="10 20" id="KW-0347">Helicase</keyword>
<dbReference type="SMART" id="SM00490">
    <property type="entry name" value="HELICc"/>
    <property type="match status" value="1"/>
</dbReference>
<reference evidence="25 26" key="1">
    <citation type="submission" date="2025-04" db="UniProtKB">
        <authorList>
            <consortium name="RefSeq"/>
        </authorList>
    </citation>
    <scope>IDENTIFICATION</scope>
    <source>
        <tissue evidence="25 26">Spleen</tissue>
    </source>
</reference>
<evidence type="ECO:0000313" key="30">
    <source>
        <dbReference type="RefSeq" id="XP_020849930.1"/>
    </source>
</evidence>
<dbReference type="RefSeq" id="XP_020849928.1">
    <property type="nucleotide sequence ID" value="XM_020994269.1"/>
</dbReference>
<evidence type="ECO:0000256" key="4">
    <source>
        <dbReference type="ARBA" id="ARBA00004123"/>
    </source>
</evidence>
<evidence type="ECO:0000256" key="12">
    <source>
        <dbReference type="ARBA" id="ARBA00022840"/>
    </source>
</evidence>
<comment type="subcellular location">
    <subcellularLocation>
        <location evidence="4 20">Nucleus</location>
    </subcellularLocation>
</comment>
<evidence type="ECO:0000256" key="17">
    <source>
        <dbReference type="ARBA" id="ARBA00034617"/>
    </source>
</evidence>
<dbReference type="GO" id="GO:0009378">
    <property type="term" value="F:four-way junction helicase activity"/>
    <property type="evidence" value="ECO:0007669"/>
    <property type="project" value="TreeGrafter"/>
</dbReference>
<evidence type="ECO:0000256" key="19">
    <source>
        <dbReference type="ARBA" id="ARBA00051437"/>
    </source>
</evidence>
<dbReference type="GO" id="GO:0046872">
    <property type="term" value="F:metal ion binding"/>
    <property type="evidence" value="ECO:0007669"/>
    <property type="project" value="UniProtKB-KW"/>
</dbReference>
<comment type="catalytic activity">
    <reaction evidence="18">
        <text>ATP + H2O = ADP + phosphate + H(+)</text>
        <dbReference type="Rhea" id="RHEA:13065"/>
        <dbReference type="ChEBI" id="CHEBI:15377"/>
        <dbReference type="ChEBI" id="CHEBI:15378"/>
        <dbReference type="ChEBI" id="CHEBI:30616"/>
        <dbReference type="ChEBI" id="CHEBI:43474"/>
        <dbReference type="ChEBI" id="CHEBI:456216"/>
    </reaction>
    <physiologicalReaction direction="left-to-right" evidence="18">
        <dbReference type="Rhea" id="RHEA:13066"/>
    </physiologicalReaction>
</comment>
<organism evidence="24 29">
    <name type="scientific">Phascolarctos cinereus</name>
    <name type="common">Koala</name>
    <dbReference type="NCBI Taxonomy" id="38626"/>
    <lineage>
        <taxon>Eukaryota</taxon>
        <taxon>Metazoa</taxon>
        <taxon>Chordata</taxon>
        <taxon>Craniata</taxon>
        <taxon>Vertebrata</taxon>
        <taxon>Euteleostomi</taxon>
        <taxon>Mammalia</taxon>
        <taxon>Metatheria</taxon>
        <taxon>Diprotodontia</taxon>
        <taxon>Phascolarctidae</taxon>
        <taxon>Phascolarctos</taxon>
    </lineage>
</organism>
<dbReference type="GO" id="GO:0031297">
    <property type="term" value="P:replication fork processing"/>
    <property type="evidence" value="ECO:0007669"/>
    <property type="project" value="Ensembl"/>
</dbReference>
<dbReference type="KEGG" id="pcw:110213798"/>
<feature type="domain" description="Helicase ATP-binding" evidence="22">
    <location>
        <begin position="100"/>
        <end position="275"/>
    </location>
</feature>
<dbReference type="EC" id="5.6.2.4" evidence="20"/>
<dbReference type="RefSeq" id="XP_020849926.1">
    <property type="nucleotide sequence ID" value="XM_020994267.1"/>
</dbReference>
<dbReference type="GO" id="GO:0005524">
    <property type="term" value="F:ATP binding"/>
    <property type="evidence" value="ECO:0007669"/>
    <property type="project" value="UniProtKB-KW"/>
</dbReference>
<evidence type="ECO:0000256" key="13">
    <source>
        <dbReference type="ARBA" id="ARBA00022990"/>
    </source>
</evidence>
<dbReference type="PANTHER" id="PTHR13710">
    <property type="entry name" value="DNA HELICASE RECQ FAMILY MEMBER"/>
    <property type="match status" value="1"/>
</dbReference>
<keyword evidence="7" id="KW-0479">Metal-binding</keyword>
<dbReference type="GO" id="GO:0005737">
    <property type="term" value="C:cytoplasm"/>
    <property type="evidence" value="ECO:0007669"/>
    <property type="project" value="TreeGrafter"/>
</dbReference>
<dbReference type="GO" id="GO:0043138">
    <property type="term" value="F:3'-5' DNA helicase activity"/>
    <property type="evidence" value="ECO:0007669"/>
    <property type="project" value="UniProtKB-EC"/>
</dbReference>
<dbReference type="FunFam" id="1.10.10.10:FF:000306">
    <property type="entry name" value="ATP-dependent DNA helicase"/>
    <property type="match status" value="1"/>
</dbReference>
<keyword evidence="12 20" id="KW-0067">ATP-binding</keyword>
<evidence type="ECO:0000256" key="21">
    <source>
        <dbReference type="SAM" id="MobiDB-lite"/>
    </source>
</evidence>
<comment type="cofactor">
    <cofactor evidence="2">
        <name>Mg(2+)</name>
        <dbReference type="ChEBI" id="CHEBI:18420"/>
    </cofactor>
</comment>
<keyword evidence="13" id="KW-0007">Acetylation</keyword>
<feature type="region of interest" description="Disordered" evidence="21">
    <location>
        <begin position="628"/>
        <end position="655"/>
    </location>
</feature>
<gene>
    <name evidence="25 26 27 28 29 30 31" type="primary">RECQL</name>
</gene>
<evidence type="ECO:0000256" key="3">
    <source>
        <dbReference type="ARBA" id="ARBA00001947"/>
    </source>
</evidence>
<feature type="domain" description="Helicase C-terminal" evidence="23">
    <location>
        <begin position="300"/>
        <end position="451"/>
    </location>
</feature>
<dbReference type="InterPro" id="IPR001650">
    <property type="entry name" value="Helicase_C-like"/>
</dbReference>
<evidence type="ECO:0000259" key="23">
    <source>
        <dbReference type="PROSITE" id="PS51194"/>
    </source>
</evidence>
<evidence type="ECO:0000256" key="9">
    <source>
        <dbReference type="ARBA" id="ARBA00022801"/>
    </source>
</evidence>
<evidence type="ECO:0000313" key="31">
    <source>
        <dbReference type="RefSeq" id="XP_020849931.1"/>
    </source>
</evidence>
<protein>
    <recommendedName>
        <fullName evidence="20">ATP-dependent DNA helicase</fullName>
        <ecNumber evidence="20">5.6.2.4</ecNumber>
    </recommendedName>
</protein>
<evidence type="ECO:0000259" key="22">
    <source>
        <dbReference type="PROSITE" id="PS51192"/>
    </source>
</evidence>
<dbReference type="SUPFAM" id="SSF52540">
    <property type="entry name" value="P-loop containing nucleoside triphosphate hydrolases"/>
    <property type="match status" value="2"/>
</dbReference>
<dbReference type="PANTHER" id="PTHR13710:SF105">
    <property type="entry name" value="ATP-DEPENDENT DNA HELICASE Q1"/>
    <property type="match status" value="1"/>
</dbReference>
<evidence type="ECO:0000256" key="5">
    <source>
        <dbReference type="ARBA" id="ARBA00005446"/>
    </source>
</evidence>
<dbReference type="Gene3D" id="3.40.50.300">
    <property type="entry name" value="P-loop containing nucleotide triphosphate hydrolases"/>
    <property type="match status" value="2"/>
</dbReference>
<keyword evidence="9 20" id="KW-0378">Hydrolase</keyword>
<keyword evidence="8 20" id="KW-0547">Nucleotide-binding</keyword>
<dbReference type="RefSeq" id="XP_020849927.1">
    <property type="nucleotide sequence ID" value="XM_020994268.1"/>
</dbReference>
<evidence type="ECO:0000256" key="10">
    <source>
        <dbReference type="ARBA" id="ARBA00022806"/>
    </source>
</evidence>
<dbReference type="Gene3D" id="1.10.10.10">
    <property type="entry name" value="Winged helix-like DNA-binding domain superfamily/Winged helix DNA-binding domain"/>
    <property type="match status" value="1"/>
</dbReference>
<dbReference type="InterPro" id="IPR036388">
    <property type="entry name" value="WH-like_DNA-bd_sf"/>
</dbReference>
<dbReference type="Pfam" id="PF00270">
    <property type="entry name" value="DEAD"/>
    <property type="match status" value="1"/>
</dbReference>
<sequence>MESVSELNEELDSVTSELQAIEIQIQELLERQQELIKKKTALKKKIKESLEDSDAGTSSELDSSPEGWNKQDFPWSGKVKDALQNVFKLQKFRTLQLETINVTMAGREIFLVMPTGGGKSLCYQLPAVCSDGFTLVICPLISLMEDQLMVLEQLGVSATLLNASSTKEHVKWVHAEMVNKNSKLKLIYVTPEKIAKSKMFMSRLEKAYEAGRFTRIAVDEVHCCSQWGHDFRPDYKALGILKRQFPNTSLIGLTATATSHVLKDAQKILCVEKCFTFTASFNRPNLYYEVRQKPSNTEDFIEDIVKLINGRYKGQSGIIYCFSQKDSEQVTVSLQKLGIQAGAYHANMESKDKTEVHKKWSTNKIQVVVATVAFGMGIDKPDVRFVIHHSMSKSMENYYQESGRAGRDDLKADCILYSGFGDIFRISSMVVMENVGQQKLYEMVSYCHNIHKCRRMLIAQHFDEVWNSAACNKMCDNCCKDISFEKKNVTEYCRDLIKILKQAEKLNEKLTPLKLFDAWMGKGVAKLRVSDVVSPKLPRDELEKIIAHFILQQYLKEDFSFTAYATISYLKVGPKAHLLNNEEHIITMKVKKDMKGSFKVELPQVSNSEAERKIEEKYLGNFQNTDVKKRGSVLKQPHSEGTKTKKRKLDNSVID</sequence>
<keyword evidence="6" id="KW-0597">Phosphoprotein</keyword>
<comment type="catalytic activity">
    <reaction evidence="17 20">
        <text>Couples ATP hydrolysis with the unwinding of duplex DNA by translocating in the 3'-5' direction.</text>
        <dbReference type="EC" id="5.6.2.4"/>
    </reaction>
</comment>
<evidence type="ECO:0000313" key="25">
    <source>
        <dbReference type="RefSeq" id="XP_020849925.1"/>
    </source>
</evidence>
<dbReference type="InterPro" id="IPR032284">
    <property type="entry name" value="RecQ_Zn-bd"/>
</dbReference>
<dbReference type="OMA" id="FKLSTMV"/>
<dbReference type="PROSITE" id="PS51192">
    <property type="entry name" value="HELICASE_ATP_BIND_1"/>
    <property type="match status" value="1"/>
</dbReference>
<dbReference type="InterPro" id="IPR011545">
    <property type="entry name" value="DEAD/DEAH_box_helicase_dom"/>
</dbReference>
<dbReference type="InterPro" id="IPR014001">
    <property type="entry name" value="Helicase_ATP-bd"/>
</dbReference>
<dbReference type="GeneID" id="110213798"/>